<dbReference type="AlphaFoldDB" id="A0A4C1UNG2"/>
<comment type="caution">
    <text evidence="2">The sequence shown here is derived from an EMBL/GenBank/DDBJ whole genome shotgun (WGS) entry which is preliminary data.</text>
</comment>
<evidence type="ECO:0000313" key="3">
    <source>
        <dbReference type="Proteomes" id="UP000299102"/>
    </source>
</evidence>
<evidence type="ECO:0000256" key="1">
    <source>
        <dbReference type="SAM" id="MobiDB-lite"/>
    </source>
</evidence>
<reference evidence="2 3" key="1">
    <citation type="journal article" date="2019" name="Commun. Biol.">
        <title>The bagworm genome reveals a unique fibroin gene that provides high tensile strength.</title>
        <authorList>
            <person name="Kono N."/>
            <person name="Nakamura H."/>
            <person name="Ohtoshi R."/>
            <person name="Tomita M."/>
            <person name="Numata K."/>
            <person name="Arakawa K."/>
        </authorList>
    </citation>
    <scope>NUCLEOTIDE SEQUENCE [LARGE SCALE GENOMIC DNA]</scope>
</reference>
<protein>
    <submittedName>
        <fullName evidence="2">Uncharacterized protein</fullName>
    </submittedName>
</protein>
<dbReference type="Proteomes" id="UP000299102">
    <property type="component" value="Unassembled WGS sequence"/>
</dbReference>
<proteinExistence type="predicted"/>
<keyword evidence="3" id="KW-1185">Reference proteome</keyword>
<dbReference type="EMBL" id="BGZK01000192">
    <property type="protein sequence ID" value="GBP27384.1"/>
    <property type="molecule type" value="Genomic_DNA"/>
</dbReference>
<name>A0A4C1UNG2_EUMVA</name>
<feature type="region of interest" description="Disordered" evidence="1">
    <location>
        <begin position="128"/>
        <end position="151"/>
    </location>
</feature>
<evidence type="ECO:0000313" key="2">
    <source>
        <dbReference type="EMBL" id="GBP27384.1"/>
    </source>
</evidence>
<organism evidence="2 3">
    <name type="scientific">Eumeta variegata</name>
    <name type="common">Bagworm moth</name>
    <name type="synonym">Eumeta japonica</name>
    <dbReference type="NCBI Taxonomy" id="151549"/>
    <lineage>
        <taxon>Eukaryota</taxon>
        <taxon>Metazoa</taxon>
        <taxon>Ecdysozoa</taxon>
        <taxon>Arthropoda</taxon>
        <taxon>Hexapoda</taxon>
        <taxon>Insecta</taxon>
        <taxon>Pterygota</taxon>
        <taxon>Neoptera</taxon>
        <taxon>Endopterygota</taxon>
        <taxon>Lepidoptera</taxon>
        <taxon>Glossata</taxon>
        <taxon>Ditrysia</taxon>
        <taxon>Tineoidea</taxon>
        <taxon>Psychidae</taxon>
        <taxon>Oiketicinae</taxon>
        <taxon>Eumeta</taxon>
    </lineage>
</organism>
<feature type="compositionally biased region" description="Basic residues" evidence="1">
    <location>
        <begin position="142"/>
        <end position="151"/>
    </location>
</feature>
<accession>A0A4C1UNG2</accession>
<gene>
    <name evidence="2" type="ORF">EVAR_18861_1</name>
</gene>
<sequence length="151" mass="16853">MTCCRRAPRTLAPRPPATPACGVHPLFIQTRAALFSLNRKRARPLAVRGATPGLMMTFQRFPFCNIASSRFVNVKGLDIGTRGKAPRRTADRKCVVNIATTLNFPSFFKLINNSVIERSDRGRYEAIAGARPFGRPPPPPAARRRPRRLTR</sequence>